<comment type="catalytic activity">
    <reaction evidence="1">
        <text>ATP + protein L-histidine = ADP + protein N-phospho-L-histidine.</text>
        <dbReference type="EC" id="2.7.13.3"/>
    </reaction>
</comment>
<sequence length="682" mass="78030">MILQLQAIIFLTNNWLLNKQRLKWMCCFILMALSIHHSFGQEQHKEDDIINLKNAIITETTEIPLDSGWAFYWKQLIAPGHFKEEIPHKVVTLHNWTEFNGPETENPPSFGFATYRLNISIPKERPHVSLYIPRIYTASKIWVNGTFISEIGHVGITKAETLHRRFSQIIPLNTNETDFEIVIQVANFYHNKGGIIGPVLLGSSQKLYNTKSKQIIADMIFIGCLGFIGFFFLVFYVLYWNKDKAVLYFAVLCISLSYMALSDRYAPLAVIFESTSWILLTKIEYLSLFLSGIAATLFFQNIFYDFIHKAYSKIANYGFYVLALLVIFLPAPYFTKLLLPFLILMLLNLLYMTFILVKAIFGKRYDSILLLVSMVLGLIIFYIHIFFFLGGNSNAIVYVNFGYIVVFLILSTLLMTRFSNSFKELEQSKKLALDQQNELFLKTNQLSNANLVLNENLRVLKNNNAELDNFNHIVSHDLKSPLVAVHALVSFIQEDLKSTLNENTKSHLKLLKNRVSKMSSLIDSLLKYSKIAKGEKDKELFNLNELLNDLISEMNLLDKNTIILPKEDLEVYANKIELYHVFQNLISNAITHNNKDHIIINITVSKLSTKYLFSVSDNGPGIDEKYHTKIFEMFSQLQVNDATQSSGIGLAIVNKIVSENKGVISVASEKGLGLKISFSWQF</sequence>
<dbReference type="PANTHER" id="PTHR42878">
    <property type="entry name" value="TWO-COMPONENT HISTIDINE KINASE"/>
    <property type="match status" value="1"/>
</dbReference>
<feature type="transmembrane region" description="Helical" evidence="6">
    <location>
        <begin position="337"/>
        <end position="361"/>
    </location>
</feature>
<dbReference type="SUPFAM" id="SSF55874">
    <property type="entry name" value="ATPase domain of HSP90 chaperone/DNA topoisomerase II/histidine kinase"/>
    <property type="match status" value="1"/>
</dbReference>
<evidence type="ECO:0000256" key="3">
    <source>
        <dbReference type="ARBA" id="ARBA00022553"/>
    </source>
</evidence>
<dbReference type="InterPro" id="IPR005467">
    <property type="entry name" value="His_kinase_dom"/>
</dbReference>
<keyword evidence="6" id="KW-1133">Transmembrane helix</keyword>
<dbReference type="OrthoDB" id="9781208at2"/>
<dbReference type="CDD" id="cd00082">
    <property type="entry name" value="HisKA"/>
    <property type="match status" value="1"/>
</dbReference>
<dbReference type="Gene3D" id="2.60.120.260">
    <property type="entry name" value="Galactose-binding domain-like"/>
    <property type="match status" value="1"/>
</dbReference>
<accession>A0A5C7BG51</accession>
<dbReference type="SUPFAM" id="SSF49785">
    <property type="entry name" value="Galactose-binding domain-like"/>
    <property type="match status" value="1"/>
</dbReference>
<dbReference type="InterPro" id="IPR003661">
    <property type="entry name" value="HisK_dim/P_dom"/>
</dbReference>
<dbReference type="Proteomes" id="UP000321938">
    <property type="component" value="Unassembled WGS sequence"/>
</dbReference>
<dbReference type="Pfam" id="PF07695">
    <property type="entry name" value="7TMR-DISM_7TM"/>
    <property type="match status" value="1"/>
</dbReference>
<evidence type="ECO:0000256" key="1">
    <source>
        <dbReference type="ARBA" id="ARBA00000085"/>
    </source>
</evidence>
<name>A0A5C7BG51_9FLAO</name>
<dbReference type="SMART" id="SM00387">
    <property type="entry name" value="HATPase_c"/>
    <property type="match status" value="1"/>
</dbReference>
<dbReference type="InterPro" id="IPR008979">
    <property type="entry name" value="Galactose-bd-like_sf"/>
</dbReference>
<keyword evidence="9" id="KW-1185">Reference proteome</keyword>
<dbReference type="GO" id="GO:0000156">
    <property type="term" value="F:phosphorelay response regulator activity"/>
    <property type="evidence" value="ECO:0007669"/>
    <property type="project" value="TreeGrafter"/>
</dbReference>
<dbReference type="InterPro" id="IPR036097">
    <property type="entry name" value="HisK_dim/P_sf"/>
</dbReference>
<evidence type="ECO:0000259" key="7">
    <source>
        <dbReference type="PROSITE" id="PS50109"/>
    </source>
</evidence>
<dbReference type="InterPro" id="IPR004358">
    <property type="entry name" value="Sig_transdc_His_kin-like_C"/>
</dbReference>
<proteinExistence type="predicted"/>
<feature type="transmembrane region" description="Helical" evidence="6">
    <location>
        <begin position="368"/>
        <end position="389"/>
    </location>
</feature>
<dbReference type="Pfam" id="PF00512">
    <property type="entry name" value="HisKA"/>
    <property type="match status" value="1"/>
</dbReference>
<evidence type="ECO:0000313" key="9">
    <source>
        <dbReference type="Proteomes" id="UP000321938"/>
    </source>
</evidence>
<feature type="transmembrane region" description="Helical" evidence="6">
    <location>
        <begin position="219"/>
        <end position="239"/>
    </location>
</feature>
<dbReference type="AlphaFoldDB" id="A0A5C7BG51"/>
<dbReference type="PRINTS" id="PR00344">
    <property type="entry name" value="BCTRLSENSOR"/>
</dbReference>
<dbReference type="EMBL" id="VOSB01000001">
    <property type="protein sequence ID" value="TXE20336.1"/>
    <property type="molecule type" value="Genomic_DNA"/>
</dbReference>
<feature type="transmembrane region" description="Helical" evidence="6">
    <location>
        <begin position="314"/>
        <end position="331"/>
    </location>
</feature>
<evidence type="ECO:0000313" key="8">
    <source>
        <dbReference type="EMBL" id="TXE20336.1"/>
    </source>
</evidence>
<evidence type="ECO:0000256" key="2">
    <source>
        <dbReference type="ARBA" id="ARBA00012438"/>
    </source>
</evidence>
<dbReference type="SUPFAM" id="SSF47384">
    <property type="entry name" value="Homodimeric domain of signal transducing histidine kinase"/>
    <property type="match status" value="1"/>
</dbReference>
<dbReference type="GO" id="GO:0030295">
    <property type="term" value="F:protein kinase activator activity"/>
    <property type="evidence" value="ECO:0007669"/>
    <property type="project" value="TreeGrafter"/>
</dbReference>
<organism evidence="8 9">
    <name type="scientific">Psychroserpens burtonensis</name>
    <dbReference type="NCBI Taxonomy" id="49278"/>
    <lineage>
        <taxon>Bacteria</taxon>
        <taxon>Pseudomonadati</taxon>
        <taxon>Bacteroidota</taxon>
        <taxon>Flavobacteriia</taxon>
        <taxon>Flavobacteriales</taxon>
        <taxon>Flavobacteriaceae</taxon>
        <taxon>Psychroserpens</taxon>
    </lineage>
</organism>
<evidence type="ECO:0000256" key="6">
    <source>
        <dbReference type="SAM" id="Phobius"/>
    </source>
</evidence>
<dbReference type="InterPro" id="IPR003594">
    <property type="entry name" value="HATPase_dom"/>
</dbReference>
<reference evidence="8 9" key="1">
    <citation type="submission" date="2019-08" db="EMBL/GenBank/DDBJ databases">
        <title>Genome of Psychroserpens burtonensis ACAM 167.</title>
        <authorList>
            <person name="Bowman J.P."/>
        </authorList>
    </citation>
    <scope>NUCLEOTIDE SEQUENCE [LARGE SCALE GENOMIC DNA]</scope>
    <source>
        <strain evidence="8 9">ACAM 167</strain>
    </source>
</reference>
<feature type="transmembrane region" description="Helical" evidence="6">
    <location>
        <begin position="285"/>
        <end position="307"/>
    </location>
</feature>
<keyword evidence="6" id="KW-0472">Membrane</keyword>
<dbReference type="RefSeq" id="WP_084142244.1">
    <property type="nucleotide sequence ID" value="NZ_VOSB01000001.1"/>
</dbReference>
<dbReference type="STRING" id="1123037.GCA_000425305_00637"/>
<feature type="transmembrane region" description="Helical" evidence="6">
    <location>
        <begin position="246"/>
        <end position="265"/>
    </location>
</feature>
<dbReference type="InterPro" id="IPR036890">
    <property type="entry name" value="HATPase_C_sf"/>
</dbReference>
<dbReference type="GO" id="GO:0007234">
    <property type="term" value="P:osmosensory signaling via phosphorelay pathway"/>
    <property type="evidence" value="ECO:0007669"/>
    <property type="project" value="TreeGrafter"/>
</dbReference>
<dbReference type="Pfam" id="PF02518">
    <property type="entry name" value="HATPase_c"/>
    <property type="match status" value="1"/>
</dbReference>
<dbReference type="EC" id="2.7.13.3" evidence="2"/>
<evidence type="ECO:0000256" key="4">
    <source>
        <dbReference type="ARBA" id="ARBA00022679"/>
    </source>
</evidence>
<dbReference type="SMART" id="SM00388">
    <property type="entry name" value="HisKA"/>
    <property type="match status" value="1"/>
</dbReference>
<comment type="caution">
    <text evidence="8">The sequence shown here is derived from an EMBL/GenBank/DDBJ whole genome shotgun (WGS) entry which is preliminary data.</text>
</comment>
<dbReference type="InterPro" id="IPR050351">
    <property type="entry name" value="BphY/WalK/GraS-like"/>
</dbReference>
<keyword evidence="5" id="KW-0418">Kinase</keyword>
<dbReference type="InterPro" id="IPR011623">
    <property type="entry name" value="7TMR_DISM_rcpt_extracell_dom1"/>
</dbReference>
<keyword evidence="4" id="KW-0808">Transferase</keyword>
<protein>
    <recommendedName>
        <fullName evidence="2">histidine kinase</fullName>
        <ecNumber evidence="2">2.7.13.3</ecNumber>
    </recommendedName>
</protein>
<dbReference type="Gene3D" id="1.10.287.130">
    <property type="match status" value="1"/>
</dbReference>
<feature type="domain" description="Histidine kinase" evidence="7">
    <location>
        <begin position="473"/>
        <end position="682"/>
    </location>
</feature>
<dbReference type="GO" id="GO:0000155">
    <property type="term" value="F:phosphorelay sensor kinase activity"/>
    <property type="evidence" value="ECO:0007669"/>
    <property type="project" value="InterPro"/>
</dbReference>
<dbReference type="Gene3D" id="3.30.565.10">
    <property type="entry name" value="Histidine kinase-like ATPase, C-terminal domain"/>
    <property type="match status" value="1"/>
</dbReference>
<keyword evidence="3" id="KW-0597">Phosphoprotein</keyword>
<feature type="transmembrane region" description="Helical" evidence="6">
    <location>
        <begin position="395"/>
        <end position="415"/>
    </location>
</feature>
<gene>
    <name evidence="8" type="ORF">ES692_00670</name>
</gene>
<dbReference type="PANTHER" id="PTHR42878:SF15">
    <property type="entry name" value="BACTERIOPHYTOCHROME"/>
    <property type="match status" value="1"/>
</dbReference>
<evidence type="ECO:0000256" key="5">
    <source>
        <dbReference type="ARBA" id="ARBA00022777"/>
    </source>
</evidence>
<keyword evidence="6" id="KW-0812">Transmembrane</keyword>
<dbReference type="PROSITE" id="PS50109">
    <property type="entry name" value="HIS_KIN"/>
    <property type="match status" value="1"/>
</dbReference>